<organism evidence="1 2">
    <name type="scientific">Stephania yunnanensis</name>
    <dbReference type="NCBI Taxonomy" id="152371"/>
    <lineage>
        <taxon>Eukaryota</taxon>
        <taxon>Viridiplantae</taxon>
        <taxon>Streptophyta</taxon>
        <taxon>Embryophyta</taxon>
        <taxon>Tracheophyta</taxon>
        <taxon>Spermatophyta</taxon>
        <taxon>Magnoliopsida</taxon>
        <taxon>Ranunculales</taxon>
        <taxon>Menispermaceae</taxon>
        <taxon>Menispermoideae</taxon>
        <taxon>Cissampelideae</taxon>
        <taxon>Stephania</taxon>
    </lineage>
</organism>
<keyword evidence="2" id="KW-1185">Reference proteome</keyword>
<sequence>MFYCSVFCCKSMQLFMCCHLVFVHLVLTLSVSYASNFSYVFCDEFCINSTLQKGELDL</sequence>
<dbReference type="AlphaFoldDB" id="A0AAP0KGH1"/>
<dbReference type="EMBL" id="JBBNAF010000004">
    <property type="protein sequence ID" value="KAK9151049.1"/>
    <property type="molecule type" value="Genomic_DNA"/>
</dbReference>
<protein>
    <submittedName>
        <fullName evidence="1">Uncharacterized protein</fullName>
    </submittedName>
</protein>
<proteinExistence type="predicted"/>
<dbReference type="Proteomes" id="UP001420932">
    <property type="component" value="Unassembled WGS sequence"/>
</dbReference>
<evidence type="ECO:0000313" key="2">
    <source>
        <dbReference type="Proteomes" id="UP001420932"/>
    </source>
</evidence>
<gene>
    <name evidence="1" type="ORF">Syun_009358</name>
</gene>
<accession>A0AAP0KGH1</accession>
<name>A0AAP0KGH1_9MAGN</name>
<reference evidence="1 2" key="1">
    <citation type="submission" date="2024-01" db="EMBL/GenBank/DDBJ databases">
        <title>Genome assemblies of Stephania.</title>
        <authorList>
            <person name="Yang L."/>
        </authorList>
    </citation>
    <scope>NUCLEOTIDE SEQUENCE [LARGE SCALE GENOMIC DNA]</scope>
    <source>
        <strain evidence="1">YNDBR</strain>
        <tissue evidence="1">Leaf</tissue>
    </source>
</reference>
<comment type="caution">
    <text evidence="1">The sequence shown here is derived from an EMBL/GenBank/DDBJ whole genome shotgun (WGS) entry which is preliminary data.</text>
</comment>
<evidence type="ECO:0000313" key="1">
    <source>
        <dbReference type="EMBL" id="KAK9151049.1"/>
    </source>
</evidence>